<sequence>MQPEPDEARRLLEQELSDPRYQRDATGPLREAAERFFGWLDQLSLNLGPVNLPMGPVLLLILLLAAVILCIVLVRPRLQRGTDPEDLLTSPADITADQMRQRAESHAQTGRFDEACRELFRAVIRAAEERRELAKQAGRTATEAGASLARAHPAQARAAVHAAELFNYSRYGGGSLQRADYDTLLTLDARLQSAQPETAHPETLLHDDSHPEGELPRQDSGIQPGQGVPR</sequence>
<comment type="caution">
    <text evidence="4">The sequence shown here is derived from an EMBL/GenBank/DDBJ whole genome shotgun (WGS) entry which is preliminary data.</text>
</comment>
<feature type="compositionally biased region" description="Basic and acidic residues" evidence="1">
    <location>
        <begin position="199"/>
        <end position="217"/>
    </location>
</feature>
<keyword evidence="2" id="KW-0472">Membrane</keyword>
<feature type="region of interest" description="Disordered" evidence="1">
    <location>
        <begin position="194"/>
        <end position="230"/>
    </location>
</feature>
<keyword evidence="2" id="KW-1133">Transmembrane helix</keyword>
<organism evidence="4 5">
    <name type="scientific">Nesterenkonia sandarakina</name>
    <dbReference type="NCBI Taxonomy" id="272918"/>
    <lineage>
        <taxon>Bacteria</taxon>
        <taxon>Bacillati</taxon>
        <taxon>Actinomycetota</taxon>
        <taxon>Actinomycetes</taxon>
        <taxon>Micrococcales</taxon>
        <taxon>Micrococcaceae</taxon>
        <taxon>Nesterenkonia</taxon>
    </lineage>
</organism>
<protein>
    <submittedName>
        <fullName evidence="4">Uncharacterized protein DUF4129</fullName>
    </submittedName>
</protein>
<dbReference type="Pfam" id="PF13559">
    <property type="entry name" value="DUF4129"/>
    <property type="match status" value="1"/>
</dbReference>
<name>A0A2T0YGS1_9MICC</name>
<keyword evidence="2" id="KW-0812">Transmembrane</keyword>
<reference evidence="4 5" key="1">
    <citation type="submission" date="2018-03" db="EMBL/GenBank/DDBJ databases">
        <title>Comparative analysis of microorganisms from saline springs in Andes Mountain Range, Colombia.</title>
        <authorList>
            <person name="Rubin E."/>
        </authorList>
    </citation>
    <scope>NUCLEOTIDE SEQUENCE [LARGE SCALE GENOMIC DNA]</scope>
    <source>
        <strain evidence="4 5">CG 35</strain>
    </source>
</reference>
<dbReference type="EMBL" id="PVTY01000012">
    <property type="protein sequence ID" value="PRZ14194.1"/>
    <property type="molecule type" value="Genomic_DNA"/>
</dbReference>
<accession>A0A2T0YGS1</accession>
<evidence type="ECO:0000256" key="1">
    <source>
        <dbReference type="SAM" id="MobiDB-lite"/>
    </source>
</evidence>
<evidence type="ECO:0000313" key="4">
    <source>
        <dbReference type="EMBL" id="PRZ14194.1"/>
    </source>
</evidence>
<feature type="compositionally biased region" description="Basic and acidic residues" evidence="1">
    <location>
        <begin position="1"/>
        <end position="23"/>
    </location>
</feature>
<dbReference type="OrthoDB" id="3389322at2"/>
<evidence type="ECO:0000259" key="3">
    <source>
        <dbReference type="Pfam" id="PF13559"/>
    </source>
</evidence>
<dbReference type="RefSeq" id="WP_106123451.1">
    <property type="nucleotide sequence ID" value="NZ_PVTY01000012.1"/>
</dbReference>
<feature type="transmembrane region" description="Helical" evidence="2">
    <location>
        <begin position="54"/>
        <end position="74"/>
    </location>
</feature>
<dbReference type="InterPro" id="IPR025403">
    <property type="entry name" value="TgpA-like_C"/>
</dbReference>
<gene>
    <name evidence="4" type="ORF">BCL67_11257</name>
</gene>
<feature type="domain" description="Protein-glutamine gamma-glutamyltransferase-like C-terminal" evidence="3">
    <location>
        <begin position="119"/>
        <end position="188"/>
    </location>
</feature>
<evidence type="ECO:0000313" key="5">
    <source>
        <dbReference type="Proteomes" id="UP000238217"/>
    </source>
</evidence>
<feature type="region of interest" description="Disordered" evidence="1">
    <location>
        <begin position="1"/>
        <end position="24"/>
    </location>
</feature>
<dbReference type="AlphaFoldDB" id="A0A2T0YGS1"/>
<dbReference type="Proteomes" id="UP000238217">
    <property type="component" value="Unassembled WGS sequence"/>
</dbReference>
<proteinExistence type="predicted"/>
<keyword evidence="5" id="KW-1185">Reference proteome</keyword>
<evidence type="ECO:0000256" key="2">
    <source>
        <dbReference type="SAM" id="Phobius"/>
    </source>
</evidence>